<feature type="non-terminal residue" evidence="9">
    <location>
        <position position="1074"/>
    </location>
</feature>
<feature type="compositionally biased region" description="Basic and acidic residues" evidence="6">
    <location>
        <begin position="575"/>
        <end position="587"/>
    </location>
</feature>
<comment type="subcellular location">
    <subcellularLocation>
        <location evidence="1">Membrane</location>
        <topology evidence="1">Multi-pass membrane protein</topology>
    </subcellularLocation>
</comment>
<dbReference type="AlphaFoldDB" id="A0A9P1CZJ1"/>
<evidence type="ECO:0000256" key="7">
    <source>
        <dbReference type="SAM" id="Phobius"/>
    </source>
</evidence>
<feature type="domain" description="Major facilitator superfamily (MFS) profile" evidence="8">
    <location>
        <begin position="18"/>
        <end position="482"/>
    </location>
</feature>
<dbReference type="InterPro" id="IPR011701">
    <property type="entry name" value="MFS"/>
</dbReference>
<feature type="transmembrane region" description="Helical" evidence="7">
    <location>
        <begin position="386"/>
        <end position="410"/>
    </location>
</feature>
<dbReference type="InterPro" id="IPR036259">
    <property type="entry name" value="MFS_trans_sf"/>
</dbReference>
<dbReference type="SUPFAM" id="SSF103473">
    <property type="entry name" value="MFS general substrate transporter"/>
    <property type="match status" value="1"/>
</dbReference>
<dbReference type="OrthoDB" id="419616at2759"/>
<keyword evidence="4 7" id="KW-1133">Transmembrane helix</keyword>
<dbReference type="InterPro" id="IPR001958">
    <property type="entry name" value="Tet-R_TetA/multi-R_MdtG-like"/>
</dbReference>
<reference evidence="9" key="1">
    <citation type="submission" date="2022-10" db="EMBL/GenBank/DDBJ databases">
        <authorList>
            <person name="Chen Y."/>
            <person name="Dougan E. K."/>
            <person name="Chan C."/>
            <person name="Rhodes N."/>
            <person name="Thang M."/>
        </authorList>
    </citation>
    <scope>NUCLEOTIDE SEQUENCE</scope>
</reference>
<evidence type="ECO:0000256" key="1">
    <source>
        <dbReference type="ARBA" id="ARBA00004141"/>
    </source>
</evidence>
<feature type="region of interest" description="Disordered" evidence="6">
    <location>
        <begin position="247"/>
        <end position="271"/>
    </location>
</feature>
<evidence type="ECO:0000313" key="9">
    <source>
        <dbReference type="EMBL" id="CAI4000723.1"/>
    </source>
</evidence>
<proteinExistence type="predicted"/>
<dbReference type="EMBL" id="CAMXCT020002831">
    <property type="protein sequence ID" value="CAL1154098.1"/>
    <property type="molecule type" value="Genomic_DNA"/>
</dbReference>
<keyword evidence="12" id="KW-1185">Reference proteome</keyword>
<evidence type="ECO:0000256" key="5">
    <source>
        <dbReference type="ARBA" id="ARBA00023136"/>
    </source>
</evidence>
<evidence type="ECO:0000313" key="12">
    <source>
        <dbReference type="Proteomes" id="UP001152797"/>
    </source>
</evidence>
<feature type="transmembrane region" description="Helical" evidence="7">
    <location>
        <begin position="148"/>
        <end position="172"/>
    </location>
</feature>
<sequence>MASCEDAQHRKPRLNRKTLFVLGAMNLIDCINVNLLTPYVDKMVSTYLNQSPQSPAVAHTVGMLIGLYSLCEVIFSPLWGTFADKVGRKPALLIGLGGSCIAPVMFGLGTSLPTIFAARALDGFFCGNMGVTRTYLGEIVDESNEAKGFSFLALCFSVGLFVGPILGGELVFPAERAPHIFGGTIFETYPFLLPNLTYAIFAAIAWVIGCIFLEETLPASQRCSCLRRRAPSAETVELPPAMGLVRSTSGTDPSGAPTRFVPDEGESSVTAPKGKRYPMELIQTIVSYCGLSGTTAAQNQLLILLVSYEKSAGGFEFGPRDIGFLQNIGAVGLLSSQLFLYPKLTKKFGFLNVFLLGFCMAHLSYGLFPVYGLFYDKDKYGMWRFVPLGCMQFMYTASTGMMFPTAFAFINRAAEGLNRGAVNGWANSSGALCRAAFPPASAVLLSISTSWGPLGRYLPLYIVTVIAAICLAAWQFADGGQMDWKRLTLFIRSGPALQTPPREIPQHQRERGQMTDATVTHATVGQDGASHQILARVAVAACGCGNYCCAAAEEQRLGDWPGKPCSEFGSQWTGDSRERVKREERNAGEGGVGSNEKGVEMTTISPWFNATVSMTTTDEPSPCGRLLLDNWAKGQNFKVVLLSIETEGAFGNELFIVAKALVTAQRLQYPVLLTRPSRKRQILQLPCLRSSLGLQRAAEEMCPGCGSEKFWDDRSKACNRGYGCLELLRKQKRVMDPGAGGFHQDLGEWKEPPLSWRPLLAEAFQVDMPQMKTEVIMPGNEDLVMYFRPYRRKQIFDLRGDHAFLTSPPFAFFDFAVQQHRRDFPSGKLLVIAEPSMRSHPTVGRLCSELGAAVVTDMDQAGKQAWLADWVWLRSAKHLVLSPSTFVWWAAFLSEALRIYVPIFPGIAALPWCKLLPSGDPRYLFYDFWTNTTFTDGSVAKTHCQEYFHCKADECVVKKHRTAMASLYPELLELNQQDADFLNASAAKMGATSLGGTAVAEASTAAATDASRNVPAATATAATAMDKGTDLEAVLNTTPGPIPRHLVLQRHAGLYLDKSLQPEFKENRRVNLGE</sequence>
<dbReference type="GO" id="GO:0022857">
    <property type="term" value="F:transmembrane transporter activity"/>
    <property type="evidence" value="ECO:0007669"/>
    <property type="project" value="InterPro"/>
</dbReference>
<feature type="transmembrane region" description="Helical" evidence="7">
    <location>
        <begin position="18"/>
        <end position="36"/>
    </location>
</feature>
<dbReference type="CDD" id="cd17330">
    <property type="entry name" value="MFS_SLC46_TetA_like"/>
    <property type="match status" value="1"/>
</dbReference>
<feature type="transmembrane region" description="Helical" evidence="7">
    <location>
        <begin position="457"/>
        <end position="477"/>
    </location>
</feature>
<dbReference type="PANTHER" id="PTHR23504:SF15">
    <property type="entry name" value="MAJOR FACILITATOR SUPERFAMILY (MFS) PROFILE DOMAIN-CONTAINING PROTEIN"/>
    <property type="match status" value="1"/>
</dbReference>
<dbReference type="Gene3D" id="1.20.1250.20">
    <property type="entry name" value="MFS general substrate transporter like domains"/>
    <property type="match status" value="1"/>
</dbReference>
<evidence type="ECO:0000256" key="3">
    <source>
        <dbReference type="ARBA" id="ARBA00022692"/>
    </source>
</evidence>
<evidence type="ECO:0000256" key="2">
    <source>
        <dbReference type="ARBA" id="ARBA00022448"/>
    </source>
</evidence>
<keyword evidence="2" id="KW-0813">Transport</keyword>
<dbReference type="EMBL" id="CAMXCT030002831">
    <property type="protein sequence ID" value="CAL4788035.1"/>
    <property type="molecule type" value="Genomic_DNA"/>
</dbReference>
<name>A0A9P1CZJ1_9DINO</name>
<evidence type="ECO:0000259" key="8">
    <source>
        <dbReference type="PROSITE" id="PS50850"/>
    </source>
</evidence>
<gene>
    <name evidence="9" type="ORF">C1SCF055_LOCUS26825</name>
</gene>
<feature type="transmembrane region" description="Helical" evidence="7">
    <location>
        <begin position="353"/>
        <end position="374"/>
    </location>
</feature>
<protein>
    <submittedName>
        <fullName evidence="11">Probable peptide/nitrate transporter At3g43790 (Protein ZINC INDUCED FACILITATOR-LIKE 2)</fullName>
    </submittedName>
</protein>
<feature type="transmembrane region" description="Helical" evidence="7">
    <location>
        <begin position="324"/>
        <end position="341"/>
    </location>
</feature>
<feature type="transmembrane region" description="Helical" evidence="7">
    <location>
        <begin position="91"/>
        <end position="109"/>
    </location>
</feature>
<evidence type="ECO:0000256" key="4">
    <source>
        <dbReference type="ARBA" id="ARBA00022989"/>
    </source>
</evidence>
<feature type="transmembrane region" description="Helical" evidence="7">
    <location>
        <begin position="285"/>
        <end position="304"/>
    </location>
</feature>
<organism evidence="9">
    <name type="scientific">Cladocopium goreaui</name>
    <dbReference type="NCBI Taxonomy" id="2562237"/>
    <lineage>
        <taxon>Eukaryota</taxon>
        <taxon>Sar</taxon>
        <taxon>Alveolata</taxon>
        <taxon>Dinophyceae</taxon>
        <taxon>Suessiales</taxon>
        <taxon>Symbiodiniaceae</taxon>
        <taxon>Cladocopium</taxon>
    </lineage>
</organism>
<feature type="transmembrane region" description="Helical" evidence="7">
    <location>
        <begin position="115"/>
        <end position="136"/>
    </location>
</feature>
<keyword evidence="5 7" id="KW-0472">Membrane</keyword>
<dbReference type="PANTHER" id="PTHR23504">
    <property type="entry name" value="MAJOR FACILITATOR SUPERFAMILY DOMAIN-CONTAINING PROTEIN 10"/>
    <property type="match status" value="1"/>
</dbReference>
<evidence type="ECO:0000313" key="11">
    <source>
        <dbReference type="EMBL" id="CAL4788035.1"/>
    </source>
</evidence>
<dbReference type="Pfam" id="PF07690">
    <property type="entry name" value="MFS_1"/>
    <property type="match status" value="1"/>
</dbReference>
<keyword evidence="3 7" id="KW-0812">Transmembrane</keyword>
<dbReference type="InterPro" id="IPR020846">
    <property type="entry name" value="MFS_dom"/>
</dbReference>
<comment type="caution">
    <text evidence="9">The sequence shown here is derived from an EMBL/GenBank/DDBJ whole genome shotgun (WGS) entry which is preliminary data.</text>
</comment>
<evidence type="ECO:0000256" key="6">
    <source>
        <dbReference type="SAM" id="MobiDB-lite"/>
    </source>
</evidence>
<evidence type="ECO:0000313" key="10">
    <source>
        <dbReference type="EMBL" id="CAL1154098.1"/>
    </source>
</evidence>
<dbReference type="GO" id="GO:0016020">
    <property type="term" value="C:membrane"/>
    <property type="evidence" value="ECO:0007669"/>
    <property type="project" value="UniProtKB-SubCell"/>
</dbReference>
<feature type="region of interest" description="Disordered" evidence="6">
    <location>
        <begin position="571"/>
        <end position="598"/>
    </location>
</feature>
<dbReference type="Proteomes" id="UP001152797">
    <property type="component" value="Unassembled WGS sequence"/>
</dbReference>
<feature type="transmembrane region" description="Helical" evidence="7">
    <location>
        <begin position="56"/>
        <end position="79"/>
    </location>
</feature>
<reference evidence="10" key="2">
    <citation type="submission" date="2024-04" db="EMBL/GenBank/DDBJ databases">
        <authorList>
            <person name="Chen Y."/>
            <person name="Shah S."/>
            <person name="Dougan E. K."/>
            <person name="Thang M."/>
            <person name="Chan C."/>
        </authorList>
    </citation>
    <scope>NUCLEOTIDE SEQUENCE [LARGE SCALE GENOMIC DNA]</scope>
</reference>
<dbReference type="PRINTS" id="PR01035">
    <property type="entry name" value="TCRTETA"/>
</dbReference>
<feature type="transmembrane region" description="Helical" evidence="7">
    <location>
        <begin position="192"/>
        <end position="213"/>
    </location>
</feature>
<accession>A0A9P1CZJ1</accession>
<dbReference type="EMBL" id="CAMXCT010002831">
    <property type="protein sequence ID" value="CAI4000723.1"/>
    <property type="molecule type" value="Genomic_DNA"/>
</dbReference>
<dbReference type="PROSITE" id="PS50850">
    <property type="entry name" value="MFS"/>
    <property type="match status" value="1"/>
</dbReference>